<dbReference type="SMART" id="SM01324">
    <property type="entry name" value="YARHG"/>
    <property type="match status" value="1"/>
</dbReference>
<sequence length="110" mass="13100">MKKIFILLVLFIITPLVTHSQVHAQKPNKQSQYLPGLYPEASKRILKANDLKGLNSFDLKVMRNEIYARHGYIFKTQEMKDYFNEQDWYNGKYKNVDKFLTETERKTLNL</sequence>
<name>A0A3P3W912_9FLAO</name>
<keyword evidence="4" id="KW-1185">Reference proteome</keyword>
<feature type="signal peptide" evidence="1">
    <location>
        <begin position="1"/>
        <end position="24"/>
    </location>
</feature>
<dbReference type="OrthoDB" id="353549at2"/>
<feature type="domain" description="YARHG" evidence="2">
    <location>
        <begin position="34"/>
        <end position="109"/>
    </location>
</feature>
<dbReference type="Pfam" id="PF13308">
    <property type="entry name" value="YARHG"/>
    <property type="match status" value="1"/>
</dbReference>
<dbReference type="RefSeq" id="WP_125019166.1">
    <property type="nucleotide sequence ID" value="NZ_RQVQ01000019.1"/>
</dbReference>
<evidence type="ECO:0000259" key="2">
    <source>
        <dbReference type="SMART" id="SM01324"/>
    </source>
</evidence>
<dbReference type="InterPro" id="IPR038434">
    <property type="entry name" value="YARHG_sf"/>
</dbReference>
<gene>
    <name evidence="3" type="ORF">EG240_09525</name>
</gene>
<dbReference type="Proteomes" id="UP000275719">
    <property type="component" value="Unassembled WGS sequence"/>
</dbReference>
<keyword evidence="1" id="KW-0732">Signal</keyword>
<dbReference type="EMBL" id="RQVQ01000019">
    <property type="protein sequence ID" value="RRJ90099.1"/>
    <property type="molecule type" value="Genomic_DNA"/>
</dbReference>
<accession>A0A3P3W912</accession>
<dbReference type="InterPro" id="IPR025582">
    <property type="entry name" value="YARHG_dom"/>
</dbReference>
<dbReference type="Gene3D" id="1.20.58.1690">
    <property type="match status" value="1"/>
</dbReference>
<dbReference type="AlphaFoldDB" id="A0A3P3W912"/>
<comment type="caution">
    <text evidence="3">The sequence shown here is derived from an EMBL/GenBank/DDBJ whole genome shotgun (WGS) entry which is preliminary data.</text>
</comment>
<protein>
    <submittedName>
        <fullName evidence="3">YARHG domain-containing protein</fullName>
    </submittedName>
</protein>
<organism evidence="3 4">
    <name type="scientific">Paenimyroides tangerinum</name>
    <dbReference type="NCBI Taxonomy" id="2488728"/>
    <lineage>
        <taxon>Bacteria</taxon>
        <taxon>Pseudomonadati</taxon>
        <taxon>Bacteroidota</taxon>
        <taxon>Flavobacteriia</taxon>
        <taxon>Flavobacteriales</taxon>
        <taxon>Flavobacteriaceae</taxon>
        <taxon>Paenimyroides</taxon>
    </lineage>
</organism>
<feature type="chain" id="PRO_5018078603" evidence="1">
    <location>
        <begin position="25"/>
        <end position="110"/>
    </location>
</feature>
<reference evidence="3 4" key="1">
    <citation type="submission" date="2018-11" db="EMBL/GenBank/DDBJ databases">
        <title>Flavobacterium sp. nov., YIM 102701-2 draft genome.</title>
        <authorList>
            <person name="Li G."/>
            <person name="Jiang Y."/>
        </authorList>
    </citation>
    <scope>NUCLEOTIDE SEQUENCE [LARGE SCALE GENOMIC DNA]</scope>
    <source>
        <strain evidence="3 4">YIM 102701-2</strain>
    </source>
</reference>
<evidence type="ECO:0000313" key="4">
    <source>
        <dbReference type="Proteomes" id="UP000275719"/>
    </source>
</evidence>
<evidence type="ECO:0000313" key="3">
    <source>
        <dbReference type="EMBL" id="RRJ90099.1"/>
    </source>
</evidence>
<evidence type="ECO:0000256" key="1">
    <source>
        <dbReference type="SAM" id="SignalP"/>
    </source>
</evidence>
<proteinExistence type="predicted"/>